<comment type="caution">
    <text evidence="4">The sequence shown here is derived from an EMBL/GenBank/DDBJ whole genome shotgun (WGS) entry which is preliminary data.</text>
</comment>
<evidence type="ECO:0000256" key="3">
    <source>
        <dbReference type="SAM" id="Phobius"/>
    </source>
</evidence>
<proteinExistence type="inferred from homology"/>
<keyword evidence="3" id="KW-1133">Transmembrane helix</keyword>
<sequence length="370" mass="41868">MGFNSIDDILAIRTACGTFGVTCLAMLVFAFLGQIVFVLVKLYALRGVPLAAVKTTTSTQHSIDHNVRHLGIIMDGNRRYGKRHSTATKGIDAAALRNMREVLCSSTEVIDTDSMTRPSFSLAERYNRFLELIQNTSLDGHRFGGQKLLEVATYCIEAHIDMLTVYAFSTDNWSRPPAEVDALMSLFLFFFSRVRQVALERHIFVRFISTEPCRLPTRVVELMRSVEKETRSLQPRRLVLNICVSYSGQSEVVAACNRLLARRLQESASPDAAEVVCTPVTKTELDREMLRSITQNEHEAEDAHVFGRNATVEPDLILRTSGEQRISNFLLYECAYSEFVFLQKAWPEVTRGDIIQALCDFARRDKRKGR</sequence>
<evidence type="ECO:0000313" key="4">
    <source>
        <dbReference type="EMBL" id="KAG5509488.1"/>
    </source>
</evidence>
<dbReference type="GO" id="GO:0005783">
    <property type="term" value="C:endoplasmic reticulum"/>
    <property type="evidence" value="ECO:0007669"/>
    <property type="project" value="TreeGrafter"/>
</dbReference>
<dbReference type="PROSITE" id="PS01066">
    <property type="entry name" value="UPP_SYNTHASE"/>
    <property type="match status" value="1"/>
</dbReference>
<feature type="transmembrane region" description="Helical" evidence="3">
    <location>
        <begin position="12"/>
        <end position="40"/>
    </location>
</feature>
<dbReference type="HAMAP" id="MF_01139">
    <property type="entry name" value="ISPT"/>
    <property type="match status" value="1"/>
</dbReference>
<dbReference type="SUPFAM" id="SSF64005">
    <property type="entry name" value="Undecaprenyl diphosphate synthase"/>
    <property type="match status" value="1"/>
</dbReference>
<dbReference type="GO" id="GO:0016094">
    <property type="term" value="P:polyprenol biosynthetic process"/>
    <property type="evidence" value="ECO:0007669"/>
    <property type="project" value="TreeGrafter"/>
</dbReference>
<dbReference type="Proteomes" id="UP000674318">
    <property type="component" value="Chromosome 13"/>
</dbReference>
<dbReference type="Gene3D" id="3.40.1180.10">
    <property type="entry name" value="Decaprenyl diphosphate synthase-like"/>
    <property type="match status" value="1"/>
</dbReference>
<dbReference type="OrthoDB" id="4173905at2759"/>
<dbReference type="InterPro" id="IPR001441">
    <property type="entry name" value="UPP_synth-like"/>
</dbReference>
<evidence type="ECO:0008006" key="6">
    <source>
        <dbReference type="Google" id="ProtNLM"/>
    </source>
</evidence>
<dbReference type="InterPro" id="IPR018520">
    <property type="entry name" value="UPP_synth-like_CS"/>
</dbReference>
<dbReference type="AlphaFoldDB" id="A0A836IZF2"/>
<dbReference type="EMBL" id="JAFJZO010000013">
    <property type="protein sequence ID" value="KAG5509488.1"/>
    <property type="molecule type" value="Genomic_DNA"/>
</dbReference>
<reference evidence="4 5" key="1">
    <citation type="submission" date="2021-02" db="EMBL/GenBank/DDBJ databases">
        <title>Porcisia hertigi Genome sequencing and assembly.</title>
        <authorList>
            <person name="Almutairi H."/>
            <person name="Gatherer D."/>
        </authorList>
    </citation>
    <scope>NUCLEOTIDE SEQUENCE [LARGE SCALE GENOMIC DNA]</scope>
    <source>
        <strain evidence="4 5">C119</strain>
    </source>
</reference>
<keyword evidence="2" id="KW-0808">Transferase</keyword>
<dbReference type="RefSeq" id="XP_067758640.1">
    <property type="nucleotide sequence ID" value="XM_067902143.1"/>
</dbReference>
<dbReference type="CDD" id="cd00475">
    <property type="entry name" value="Cis_IPPS"/>
    <property type="match status" value="1"/>
</dbReference>
<keyword evidence="3" id="KW-0472">Membrane</keyword>
<dbReference type="FunFam" id="3.40.1180.10:FF:000019">
    <property type="entry name" value="Alkyl transferase"/>
    <property type="match status" value="1"/>
</dbReference>
<protein>
    <recommendedName>
        <fullName evidence="6">Alkyl transferase</fullName>
    </recommendedName>
</protein>
<accession>A0A836IZF2</accession>
<organism evidence="4 5">
    <name type="scientific">Porcisia hertigi</name>
    <dbReference type="NCBI Taxonomy" id="2761500"/>
    <lineage>
        <taxon>Eukaryota</taxon>
        <taxon>Discoba</taxon>
        <taxon>Euglenozoa</taxon>
        <taxon>Kinetoplastea</taxon>
        <taxon>Metakinetoplastina</taxon>
        <taxon>Trypanosomatida</taxon>
        <taxon>Trypanosomatidae</taxon>
        <taxon>Leishmaniinae</taxon>
        <taxon>Porcisia</taxon>
    </lineage>
</organism>
<dbReference type="InterPro" id="IPR036424">
    <property type="entry name" value="UPP_synth-like_sf"/>
</dbReference>
<dbReference type="KEGG" id="phet:94292220"/>
<comment type="similarity">
    <text evidence="1">Belongs to the UPP synthase family.</text>
</comment>
<dbReference type="GO" id="GO:0045547">
    <property type="term" value="F:ditrans,polycis-polyprenyl diphosphate synthase [(2E,6E)-farnesyl diphosphate specific] activity"/>
    <property type="evidence" value="ECO:0007669"/>
    <property type="project" value="TreeGrafter"/>
</dbReference>
<evidence type="ECO:0000256" key="2">
    <source>
        <dbReference type="ARBA" id="ARBA00022679"/>
    </source>
</evidence>
<name>A0A836IZF2_9TRYP</name>
<dbReference type="PANTHER" id="PTHR10291">
    <property type="entry name" value="DEHYDRODOLICHYL DIPHOSPHATE SYNTHASE FAMILY MEMBER"/>
    <property type="match status" value="1"/>
</dbReference>
<evidence type="ECO:0000256" key="1">
    <source>
        <dbReference type="ARBA" id="ARBA00005432"/>
    </source>
</evidence>
<dbReference type="Pfam" id="PF01255">
    <property type="entry name" value="Prenyltransf"/>
    <property type="match status" value="1"/>
</dbReference>
<dbReference type="GeneID" id="94292220"/>
<dbReference type="PANTHER" id="PTHR10291:SF43">
    <property type="entry name" value="DEHYDRODOLICHYL DIPHOSPHATE SYNTHASE COMPLEX SUBUNIT DHDDS"/>
    <property type="match status" value="1"/>
</dbReference>
<gene>
    <name evidence="4" type="ORF">JKF63_06193</name>
</gene>
<keyword evidence="5" id="KW-1185">Reference proteome</keyword>
<evidence type="ECO:0000313" key="5">
    <source>
        <dbReference type="Proteomes" id="UP000674318"/>
    </source>
</evidence>
<keyword evidence="3" id="KW-0812">Transmembrane</keyword>